<dbReference type="InterPro" id="IPR003362">
    <property type="entry name" value="Bact_transf"/>
</dbReference>
<proteinExistence type="inferred from homology"/>
<dbReference type="InterPro" id="IPR016181">
    <property type="entry name" value="Acyl_CoA_acyltransferase"/>
</dbReference>
<dbReference type="Pfam" id="PF02397">
    <property type="entry name" value="Bac_transf"/>
    <property type="match status" value="1"/>
</dbReference>
<evidence type="ECO:0000313" key="5">
    <source>
        <dbReference type="Proteomes" id="UP001611075"/>
    </source>
</evidence>
<dbReference type="CDD" id="cd04301">
    <property type="entry name" value="NAT_SF"/>
    <property type="match status" value="1"/>
</dbReference>
<comment type="caution">
    <text evidence="4">The sequence shown here is derived from an EMBL/GenBank/DDBJ whole genome shotgun (WGS) entry which is preliminary data.</text>
</comment>
<keyword evidence="4" id="KW-0808">Transferase</keyword>
<dbReference type="PROSITE" id="PS51186">
    <property type="entry name" value="GNAT"/>
    <property type="match status" value="1"/>
</dbReference>
<protein>
    <submittedName>
        <fullName evidence="4">GNAT family N-acetyltransferase</fullName>
        <ecNumber evidence="4">2.3.1.-</ecNumber>
    </submittedName>
</protein>
<keyword evidence="4" id="KW-0012">Acyltransferase</keyword>
<dbReference type="Gene3D" id="3.40.630.30">
    <property type="match status" value="1"/>
</dbReference>
<dbReference type="EMBL" id="JBIRPU010000012">
    <property type="protein sequence ID" value="MFI0794543.1"/>
    <property type="molecule type" value="Genomic_DNA"/>
</dbReference>
<evidence type="ECO:0000259" key="3">
    <source>
        <dbReference type="PROSITE" id="PS51186"/>
    </source>
</evidence>
<evidence type="ECO:0000256" key="1">
    <source>
        <dbReference type="ARBA" id="ARBA00006464"/>
    </source>
</evidence>
<keyword evidence="2" id="KW-0812">Transmembrane</keyword>
<evidence type="ECO:0000256" key="2">
    <source>
        <dbReference type="SAM" id="Phobius"/>
    </source>
</evidence>
<sequence>MTRRQGAVRPLDDIERAGLSRSERRRVRRLAAVKRCVDIVCGGVLLLLATPVFLGVAVAILVSDGRPVFFRQTRLGHREVPFRLWKFRTMSPDRHGRSGGRDDRQRLSPLGRFLRTTSLDELPQLLNVLRGDMSLVGPRPLFTRYLAHYREVERLRHVVRPGITGLAQVSGRNHLGWDDRLRIDVEYVANASFRTELVILWRTFLRVVRRTDVVVIPGELGEPLDSERTYPILDGLTLRRLRTSDLDNRVTWMNDPRTQLHTRIEAITPSSTREWFNRVRQDPDRHDLVVVEASGGRAVGMAGLIPRGPGTAEFYVFVEPEQHGRGIGRAASGMVCQWAFDRLALDEVTLTVHQDNRAACRIYQSLGFQQTAVDHGRRSMTLSRERFTAAWGVQVPAVPSARISVG</sequence>
<accession>A0ABW7SRE8</accession>
<keyword evidence="2" id="KW-1133">Transmembrane helix</keyword>
<dbReference type="PANTHER" id="PTHR30576:SF8">
    <property type="entry name" value="UNDECAPRENYL-PHOSPHATE GALACTOSE PHOSPHOTRANSFERASE"/>
    <property type="match status" value="1"/>
</dbReference>
<dbReference type="RefSeq" id="WP_396680966.1">
    <property type="nucleotide sequence ID" value="NZ_JBIRPU010000012.1"/>
</dbReference>
<dbReference type="Pfam" id="PF13302">
    <property type="entry name" value="Acetyltransf_3"/>
    <property type="match status" value="1"/>
</dbReference>
<dbReference type="Proteomes" id="UP001611075">
    <property type="component" value="Unassembled WGS sequence"/>
</dbReference>
<organism evidence="4 5">
    <name type="scientific">Micromonospora rubida</name>
    <dbReference type="NCBI Taxonomy" id="2697657"/>
    <lineage>
        <taxon>Bacteria</taxon>
        <taxon>Bacillati</taxon>
        <taxon>Actinomycetota</taxon>
        <taxon>Actinomycetes</taxon>
        <taxon>Micromonosporales</taxon>
        <taxon>Micromonosporaceae</taxon>
        <taxon>Micromonospora</taxon>
    </lineage>
</organism>
<dbReference type="EC" id="2.3.1.-" evidence="4"/>
<gene>
    <name evidence="4" type="ORF">ACH4OY_17935</name>
</gene>
<dbReference type="SUPFAM" id="SSF55729">
    <property type="entry name" value="Acyl-CoA N-acyltransferases (Nat)"/>
    <property type="match status" value="1"/>
</dbReference>
<dbReference type="PANTHER" id="PTHR30576">
    <property type="entry name" value="COLANIC BIOSYNTHESIS UDP-GLUCOSE LIPID CARRIER TRANSFERASE"/>
    <property type="match status" value="1"/>
</dbReference>
<keyword evidence="2" id="KW-0472">Membrane</keyword>
<dbReference type="GO" id="GO:0016746">
    <property type="term" value="F:acyltransferase activity"/>
    <property type="evidence" value="ECO:0007669"/>
    <property type="project" value="UniProtKB-KW"/>
</dbReference>
<comment type="similarity">
    <text evidence="1">Belongs to the bacterial sugar transferase family.</text>
</comment>
<evidence type="ECO:0000313" key="4">
    <source>
        <dbReference type="EMBL" id="MFI0794543.1"/>
    </source>
</evidence>
<keyword evidence="5" id="KW-1185">Reference proteome</keyword>
<name>A0ABW7SRE8_9ACTN</name>
<feature type="domain" description="N-acetyltransferase" evidence="3">
    <location>
        <begin position="236"/>
        <end position="385"/>
    </location>
</feature>
<reference evidence="4 5" key="1">
    <citation type="submission" date="2024-10" db="EMBL/GenBank/DDBJ databases">
        <title>The Natural Products Discovery Center: Release of the First 8490 Sequenced Strains for Exploring Actinobacteria Biosynthetic Diversity.</title>
        <authorList>
            <person name="Kalkreuter E."/>
            <person name="Kautsar S.A."/>
            <person name="Yang D."/>
            <person name="Bader C.D."/>
            <person name="Teijaro C.N."/>
            <person name="Fluegel L."/>
            <person name="Davis C.M."/>
            <person name="Simpson J.R."/>
            <person name="Lauterbach L."/>
            <person name="Steele A.D."/>
            <person name="Gui C."/>
            <person name="Meng S."/>
            <person name="Li G."/>
            <person name="Viehrig K."/>
            <person name="Ye F."/>
            <person name="Su P."/>
            <person name="Kiefer A.F."/>
            <person name="Nichols A."/>
            <person name="Cepeda A.J."/>
            <person name="Yan W."/>
            <person name="Fan B."/>
            <person name="Jiang Y."/>
            <person name="Adhikari A."/>
            <person name="Zheng C.-J."/>
            <person name="Schuster L."/>
            <person name="Cowan T.M."/>
            <person name="Smanski M.J."/>
            <person name="Chevrette M.G."/>
            <person name="De Carvalho L.P.S."/>
            <person name="Shen B."/>
        </authorList>
    </citation>
    <scope>NUCLEOTIDE SEQUENCE [LARGE SCALE GENOMIC DNA]</scope>
    <source>
        <strain evidence="4 5">NPDC021253</strain>
    </source>
</reference>
<dbReference type="InterPro" id="IPR000182">
    <property type="entry name" value="GNAT_dom"/>
</dbReference>
<feature type="transmembrane region" description="Helical" evidence="2">
    <location>
        <begin position="36"/>
        <end position="62"/>
    </location>
</feature>